<dbReference type="Proteomes" id="UP001372338">
    <property type="component" value="Unassembled WGS sequence"/>
</dbReference>
<proteinExistence type="predicted"/>
<reference evidence="5 6" key="1">
    <citation type="submission" date="2024-01" db="EMBL/GenBank/DDBJ databases">
        <title>The genomes of 5 underutilized Papilionoideae crops provide insights into root nodulation and disease resistanc.</title>
        <authorList>
            <person name="Yuan L."/>
        </authorList>
    </citation>
    <scope>NUCLEOTIDE SEQUENCE [LARGE SCALE GENOMIC DNA]</scope>
    <source>
        <strain evidence="5">ZHUSHIDOU_FW_LH</strain>
        <tissue evidence="5">Leaf</tissue>
    </source>
</reference>
<dbReference type="SMART" id="SM00297">
    <property type="entry name" value="BROMO"/>
    <property type="match status" value="1"/>
</dbReference>
<comment type="caution">
    <text evidence="5">The sequence shown here is derived from an EMBL/GenBank/DDBJ whole genome shotgun (WGS) entry which is preliminary data.</text>
</comment>
<keyword evidence="1 2" id="KW-0103">Bromodomain</keyword>
<dbReference type="InterPro" id="IPR036427">
    <property type="entry name" value="Bromodomain-like_sf"/>
</dbReference>
<protein>
    <recommendedName>
        <fullName evidence="4">Bromo domain-containing protein</fullName>
    </recommendedName>
</protein>
<feature type="region of interest" description="Disordered" evidence="3">
    <location>
        <begin position="223"/>
        <end position="262"/>
    </location>
</feature>
<dbReference type="InterPro" id="IPR051831">
    <property type="entry name" value="Bromodomain_contain_prot"/>
</dbReference>
<gene>
    <name evidence="5" type="ORF">RIF29_04646</name>
</gene>
<dbReference type="EMBL" id="JAYWIO010000001">
    <property type="protein sequence ID" value="KAK7290320.1"/>
    <property type="molecule type" value="Genomic_DNA"/>
</dbReference>
<dbReference type="PANTHER" id="PTHR22881">
    <property type="entry name" value="BROMODOMAIN CONTAINING PROTEIN"/>
    <property type="match status" value="1"/>
</dbReference>
<evidence type="ECO:0000313" key="5">
    <source>
        <dbReference type="EMBL" id="KAK7290320.1"/>
    </source>
</evidence>
<feature type="compositionally biased region" description="Polar residues" evidence="3">
    <location>
        <begin position="342"/>
        <end position="361"/>
    </location>
</feature>
<keyword evidence="6" id="KW-1185">Reference proteome</keyword>
<dbReference type="PROSITE" id="PS50014">
    <property type="entry name" value="BROMODOMAIN_2"/>
    <property type="match status" value="1"/>
</dbReference>
<feature type="compositionally biased region" description="Basic and acidic residues" evidence="3">
    <location>
        <begin position="56"/>
        <end position="66"/>
    </location>
</feature>
<feature type="domain" description="Bromo" evidence="4">
    <location>
        <begin position="127"/>
        <end position="199"/>
    </location>
</feature>
<evidence type="ECO:0000313" key="6">
    <source>
        <dbReference type="Proteomes" id="UP001372338"/>
    </source>
</evidence>
<accession>A0AAN9J188</accession>
<sequence>MICDFYILCQGTCDKHAERRRSTRILALEEKKQAERERKLALALERKKNSAANHENINKGKEKVNVGDDNLDDEHGSGKSKAPRQLNSSAAQEEQHHLIGGSSIKNVSSQNSIPEKHVLESILDELQRKDKEELFAMPVIDPDVVEEGKDGIWKQPMDFGTMRAKLHEGMYTNLEQFKHDIYLICSSAMNGNPATSRHHKVAEAISNQAKRLLEGLSADPEEFGSAIFPNKRHQNRNSQEGPPRTSKHARVPPKPAGSKKATHSVAFETEKRHMYCPPSNNSLVSDFVNVNKFNIQLIEEPSNYRDSLLKFVEDMGPVAKRVAAQKLEPLYLIDNLPGTETPHPTTPQAAKESNTPSNTAGPSLALSLDHKPPTILETSAGLENQIDNNTFAGAININAGAHQGNNINDGVYSSWKARATAILGNIFVRSDRGKSPCGLESSNARGTIDIGGPSEGKIVSGYEKIFSPLAPFQEGTSQTPKGKATVFTHVWPTQVIPPKPLEPITADRSHSGLSSFVSQSRPQHYSGMHHANHLVLSLLPGQPRPENSMPLINDSGLSLVSHVCINHPSVNHSMPQLELGESSNPRNNFSGQSIMPSQAEVFSNWNQLGTSFVGLGTPYEPGEFEALMGSSSTQYFNNTFYPFETSYEQVHQQASSSYTPPGTFFDIPMQIIDQPNPLDLFPQQEQPETSLNMGMASGGAMNYSEGGAAPTEQRQDLTKQFLWE</sequence>
<evidence type="ECO:0000256" key="3">
    <source>
        <dbReference type="SAM" id="MobiDB-lite"/>
    </source>
</evidence>
<dbReference type="PANTHER" id="PTHR22881:SF26">
    <property type="entry name" value="BROMODOMAIN CONTAINING PROTEIN, EXPRESSED"/>
    <property type="match status" value="1"/>
</dbReference>
<organism evidence="5 6">
    <name type="scientific">Crotalaria pallida</name>
    <name type="common">Smooth rattlebox</name>
    <name type="synonym">Crotalaria striata</name>
    <dbReference type="NCBI Taxonomy" id="3830"/>
    <lineage>
        <taxon>Eukaryota</taxon>
        <taxon>Viridiplantae</taxon>
        <taxon>Streptophyta</taxon>
        <taxon>Embryophyta</taxon>
        <taxon>Tracheophyta</taxon>
        <taxon>Spermatophyta</taxon>
        <taxon>Magnoliopsida</taxon>
        <taxon>eudicotyledons</taxon>
        <taxon>Gunneridae</taxon>
        <taxon>Pentapetalae</taxon>
        <taxon>rosids</taxon>
        <taxon>fabids</taxon>
        <taxon>Fabales</taxon>
        <taxon>Fabaceae</taxon>
        <taxon>Papilionoideae</taxon>
        <taxon>50 kb inversion clade</taxon>
        <taxon>genistoids sensu lato</taxon>
        <taxon>core genistoids</taxon>
        <taxon>Crotalarieae</taxon>
        <taxon>Crotalaria</taxon>
    </lineage>
</organism>
<evidence type="ECO:0000259" key="4">
    <source>
        <dbReference type="PROSITE" id="PS50014"/>
    </source>
</evidence>
<dbReference type="InterPro" id="IPR001487">
    <property type="entry name" value="Bromodomain"/>
</dbReference>
<evidence type="ECO:0000256" key="2">
    <source>
        <dbReference type="PROSITE-ProRule" id="PRU00035"/>
    </source>
</evidence>
<feature type="region of interest" description="Disordered" evidence="3">
    <location>
        <begin position="336"/>
        <end position="365"/>
    </location>
</feature>
<feature type="region of interest" description="Disordered" evidence="3">
    <location>
        <begin position="704"/>
        <end position="724"/>
    </location>
</feature>
<dbReference type="AlphaFoldDB" id="A0AAN9J188"/>
<dbReference type="SUPFAM" id="SSF47370">
    <property type="entry name" value="Bromodomain"/>
    <property type="match status" value="1"/>
</dbReference>
<dbReference type="Pfam" id="PF00439">
    <property type="entry name" value="Bromodomain"/>
    <property type="match status" value="1"/>
</dbReference>
<name>A0AAN9J188_CROPI</name>
<dbReference type="Gene3D" id="1.20.920.10">
    <property type="entry name" value="Bromodomain-like"/>
    <property type="match status" value="1"/>
</dbReference>
<evidence type="ECO:0000256" key="1">
    <source>
        <dbReference type="ARBA" id="ARBA00023117"/>
    </source>
</evidence>
<feature type="region of interest" description="Disordered" evidence="3">
    <location>
        <begin position="45"/>
        <end position="111"/>
    </location>
</feature>